<gene>
    <name evidence="1" type="ORF">MO867_12415</name>
</gene>
<keyword evidence="2" id="KW-1185">Reference proteome</keyword>
<comment type="caution">
    <text evidence="1">The sequence shown here is derived from an EMBL/GenBank/DDBJ whole genome shotgun (WGS) entry which is preliminary data.</text>
</comment>
<dbReference type="EMBL" id="JALBWM010000050">
    <property type="protein sequence ID" value="MCO1335135.1"/>
    <property type="molecule type" value="Genomic_DNA"/>
</dbReference>
<dbReference type="AlphaFoldDB" id="A0A9X2EPU6"/>
<name>A0A9X2EPU6_9GAMM</name>
<protein>
    <submittedName>
        <fullName evidence="1">Uncharacterized protein</fullName>
    </submittedName>
</protein>
<evidence type="ECO:0000313" key="2">
    <source>
        <dbReference type="Proteomes" id="UP001139028"/>
    </source>
</evidence>
<dbReference type="RefSeq" id="WP_252467834.1">
    <property type="nucleotide sequence ID" value="NZ_JALBWM010000050.1"/>
</dbReference>
<dbReference type="Proteomes" id="UP001139028">
    <property type="component" value="Unassembled WGS sequence"/>
</dbReference>
<proteinExistence type="predicted"/>
<organism evidence="1 2">
    <name type="scientific">Microbulbifer okhotskensis</name>
    <dbReference type="NCBI Taxonomy" id="2926617"/>
    <lineage>
        <taxon>Bacteria</taxon>
        <taxon>Pseudomonadati</taxon>
        <taxon>Pseudomonadota</taxon>
        <taxon>Gammaproteobacteria</taxon>
        <taxon>Cellvibrionales</taxon>
        <taxon>Microbulbiferaceae</taxon>
        <taxon>Microbulbifer</taxon>
    </lineage>
</organism>
<accession>A0A9X2EPU6</accession>
<sequence length="188" mass="20960">MGRTWNGHTALITGNNGVIDTIVGWDPNSSWDAFTGSVGGRHNNMRPIAGRWRDDTGMNADPTTKYYGLQVTQNEHTRFQNFLRQELLGTQGFGNNLDDSGVSFHYAFAPGKWMEKLSSLEGNNNGQLQIISNCSDAAFHVLASFLYDWSRGDLVTELASFMNNGDVKNKNMSQGRLMQWSSQMGQQN</sequence>
<evidence type="ECO:0000313" key="1">
    <source>
        <dbReference type="EMBL" id="MCO1335135.1"/>
    </source>
</evidence>
<reference evidence="1" key="1">
    <citation type="journal article" date="2022" name="Arch. Microbiol.">
        <title>Microbulbifer okhotskensis sp. nov., isolated from a deep bottom sediment of the Okhotsk Sea.</title>
        <authorList>
            <person name="Romanenko L."/>
            <person name="Kurilenko V."/>
            <person name="Otstavnykh N."/>
            <person name="Velansky P."/>
            <person name="Isaeva M."/>
            <person name="Mikhailov V."/>
        </authorList>
    </citation>
    <scope>NUCLEOTIDE SEQUENCE</scope>
    <source>
        <strain evidence="1">OS29</strain>
    </source>
</reference>